<dbReference type="EMBL" id="FXUG01000002">
    <property type="protein sequence ID" value="SMP48562.1"/>
    <property type="molecule type" value="Genomic_DNA"/>
</dbReference>
<dbReference type="CDD" id="cd00413">
    <property type="entry name" value="Glyco_hydrolase_16"/>
    <property type="match status" value="1"/>
</dbReference>
<keyword evidence="4" id="KW-0378">Hydrolase</keyword>
<dbReference type="SUPFAM" id="SSF49899">
    <property type="entry name" value="Concanavalin A-like lectins/glucanases"/>
    <property type="match status" value="1"/>
</dbReference>
<reference evidence="4 5" key="1">
    <citation type="submission" date="2017-05" db="EMBL/GenBank/DDBJ databases">
        <authorList>
            <person name="Varghese N."/>
            <person name="Submissions S."/>
        </authorList>
    </citation>
    <scope>NUCLEOTIDE SEQUENCE [LARGE SCALE GENOMIC DNA]</scope>
    <source>
        <strain evidence="4 5">DSM 25457</strain>
    </source>
</reference>
<proteinExistence type="inferred from homology"/>
<accession>A0ABY1PVJ1</accession>
<dbReference type="InterPro" id="IPR013320">
    <property type="entry name" value="ConA-like_dom_sf"/>
</dbReference>
<keyword evidence="5" id="KW-1185">Reference proteome</keyword>
<comment type="similarity">
    <text evidence="1">Belongs to the glycosyl hydrolase 16 family.</text>
</comment>
<dbReference type="GO" id="GO:0016787">
    <property type="term" value="F:hydrolase activity"/>
    <property type="evidence" value="ECO:0007669"/>
    <property type="project" value="UniProtKB-KW"/>
</dbReference>
<evidence type="ECO:0000313" key="4">
    <source>
        <dbReference type="EMBL" id="SMP48562.1"/>
    </source>
</evidence>
<gene>
    <name evidence="4" type="ORF">SAMN06265222_102439</name>
</gene>
<feature type="signal peptide" evidence="2">
    <location>
        <begin position="1"/>
        <end position="27"/>
    </location>
</feature>
<sequence>MPARLRFTAAILLGGFFLGPVSHHLTAAEGGNPDQGAPVEVAPGGQVVASADNPDASSQWVPEGKWELTWADEFSGKGMPEKWYPMLGYDPEAFKKNEAKGLRWSGATEDSAWMYSTKTGNHILNGSGQLVLRITADKTQSNEHGPKVNAAYLLSGYPDKWDSTEPNNAKWAGKFVSPKEGPLYVSASVRTDQVLGYSTWFAFWLFTETRAYNDEPANGTEVDIVEIVKGEPDYMKYCFNVANHWAKSGGSESKQFNAASRPRPQNYVDVNDKQYHTYGLEWSTDSMKCYVDGKLYYTFTENIPSDPVDMMMLLTMEFKPDSWDPNQGDGRTEGPCVKENDKMREMSRALVDYVRVFKKQP</sequence>
<dbReference type="PANTHER" id="PTHR10963:SF55">
    <property type="entry name" value="GLYCOSIDE HYDROLASE FAMILY 16 PROTEIN"/>
    <property type="match status" value="1"/>
</dbReference>
<name>A0ABY1PVJ1_9BACT</name>
<evidence type="ECO:0000313" key="5">
    <source>
        <dbReference type="Proteomes" id="UP001158067"/>
    </source>
</evidence>
<feature type="chain" id="PRO_5045070184" evidence="2">
    <location>
        <begin position="28"/>
        <end position="361"/>
    </location>
</feature>
<comment type="caution">
    <text evidence="4">The sequence shown here is derived from an EMBL/GenBank/DDBJ whole genome shotgun (WGS) entry which is preliminary data.</text>
</comment>
<dbReference type="InterPro" id="IPR000757">
    <property type="entry name" value="Beta-glucanase-like"/>
</dbReference>
<keyword evidence="2" id="KW-0732">Signal</keyword>
<evidence type="ECO:0000259" key="3">
    <source>
        <dbReference type="PROSITE" id="PS51762"/>
    </source>
</evidence>
<organism evidence="4 5">
    <name type="scientific">Neorhodopirellula lusitana</name>
    <dbReference type="NCBI Taxonomy" id="445327"/>
    <lineage>
        <taxon>Bacteria</taxon>
        <taxon>Pseudomonadati</taxon>
        <taxon>Planctomycetota</taxon>
        <taxon>Planctomycetia</taxon>
        <taxon>Pirellulales</taxon>
        <taxon>Pirellulaceae</taxon>
        <taxon>Neorhodopirellula</taxon>
    </lineage>
</organism>
<dbReference type="RefSeq" id="WP_283431748.1">
    <property type="nucleotide sequence ID" value="NZ_CAWLDM010000001.1"/>
</dbReference>
<protein>
    <submittedName>
        <fullName evidence="4">Glycosyl hydrolases family 16</fullName>
    </submittedName>
</protein>
<dbReference type="PROSITE" id="PS51762">
    <property type="entry name" value="GH16_2"/>
    <property type="match status" value="1"/>
</dbReference>
<dbReference type="Pfam" id="PF00722">
    <property type="entry name" value="Glyco_hydro_16"/>
    <property type="match status" value="1"/>
</dbReference>
<evidence type="ECO:0000256" key="2">
    <source>
        <dbReference type="SAM" id="SignalP"/>
    </source>
</evidence>
<dbReference type="Gene3D" id="2.60.120.200">
    <property type="match status" value="1"/>
</dbReference>
<feature type="domain" description="GH16" evidence="3">
    <location>
        <begin position="54"/>
        <end position="361"/>
    </location>
</feature>
<dbReference type="PANTHER" id="PTHR10963">
    <property type="entry name" value="GLYCOSYL HYDROLASE-RELATED"/>
    <property type="match status" value="1"/>
</dbReference>
<evidence type="ECO:0000256" key="1">
    <source>
        <dbReference type="ARBA" id="ARBA00006865"/>
    </source>
</evidence>
<dbReference type="Proteomes" id="UP001158067">
    <property type="component" value="Unassembled WGS sequence"/>
</dbReference>
<dbReference type="InterPro" id="IPR050546">
    <property type="entry name" value="Glycosyl_Hydrlase_16"/>
</dbReference>